<evidence type="ECO:0000256" key="2">
    <source>
        <dbReference type="SAM" id="SignalP"/>
    </source>
</evidence>
<dbReference type="OrthoDB" id="319764at2"/>
<dbReference type="InterPro" id="IPR008979">
    <property type="entry name" value="Galactose-bd-like_sf"/>
</dbReference>
<name>A0A372IKS4_9BACT</name>
<keyword evidence="2" id="KW-0732">Signal</keyword>
<dbReference type="InterPro" id="IPR029058">
    <property type="entry name" value="AB_hydrolase_fold"/>
</dbReference>
<proteinExistence type="predicted"/>
<keyword evidence="1 4" id="KW-0378">Hydrolase</keyword>
<accession>A0A372IKS4</accession>
<reference evidence="4 5" key="1">
    <citation type="submission" date="2018-08" db="EMBL/GenBank/DDBJ databases">
        <title>Acidipila sp. 4G-K13, an acidobacterium isolated from forest soil.</title>
        <authorList>
            <person name="Gao Z.-H."/>
            <person name="Qiu L.-H."/>
        </authorList>
    </citation>
    <scope>NUCLEOTIDE SEQUENCE [LARGE SCALE GENOMIC DNA]</scope>
    <source>
        <strain evidence="4 5">4G-K13</strain>
    </source>
</reference>
<keyword evidence="5" id="KW-1185">Reference proteome</keyword>
<dbReference type="EMBL" id="QVQT01000006">
    <property type="protein sequence ID" value="RFU15488.1"/>
    <property type="molecule type" value="Genomic_DNA"/>
</dbReference>
<gene>
    <name evidence="4" type="ORF">D0Y96_17710</name>
</gene>
<dbReference type="PROSITE" id="PS51257">
    <property type="entry name" value="PROKAR_LIPOPROTEIN"/>
    <property type="match status" value="1"/>
</dbReference>
<protein>
    <submittedName>
        <fullName evidence="4">CocE/NonD family hydrolase</fullName>
    </submittedName>
</protein>
<dbReference type="SMART" id="SM00939">
    <property type="entry name" value="PepX_C"/>
    <property type="match status" value="1"/>
</dbReference>
<evidence type="ECO:0000256" key="1">
    <source>
        <dbReference type="ARBA" id="ARBA00022801"/>
    </source>
</evidence>
<comment type="caution">
    <text evidence="4">The sequence shown here is derived from an EMBL/GenBank/DDBJ whole genome shotgun (WGS) entry which is preliminary data.</text>
</comment>
<feature type="signal peptide" evidence="2">
    <location>
        <begin position="1"/>
        <end position="30"/>
    </location>
</feature>
<dbReference type="InterPro" id="IPR000383">
    <property type="entry name" value="Xaa-Pro-like_dom"/>
</dbReference>
<dbReference type="SUPFAM" id="SSF49785">
    <property type="entry name" value="Galactose-binding domain-like"/>
    <property type="match status" value="1"/>
</dbReference>
<dbReference type="Gene3D" id="2.60.120.260">
    <property type="entry name" value="Galactose-binding domain-like"/>
    <property type="match status" value="1"/>
</dbReference>
<dbReference type="Gene3D" id="1.10.3020.10">
    <property type="entry name" value="alpha-amino acid ester hydrolase ( Helical cap domain)"/>
    <property type="match status" value="1"/>
</dbReference>
<evidence type="ECO:0000259" key="3">
    <source>
        <dbReference type="SMART" id="SM00939"/>
    </source>
</evidence>
<dbReference type="AlphaFoldDB" id="A0A372IKS4"/>
<evidence type="ECO:0000313" key="4">
    <source>
        <dbReference type="EMBL" id="RFU15488.1"/>
    </source>
</evidence>
<feature type="domain" description="Xaa-Pro dipeptidyl-peptidase C-terminal" evidence="3">
    <location>
        <begin position="451"/>
        <end position="706"/>
    </location>
</feature>
<dbReference type="Pfam" id="PF02129">
    <property type="entry name" value="Peptidase_S15"/>
    <property type="match status" value="1"/>
</dbReference>
<dbReference type="InterPro" id="IPR005674">
    <property type="entry name" value="CocE/Ser_esterase"/>
</dbReference>
<dbReference type="NCBIfam" id="TIGR00976">
    <property type="entry name" value="CocE_NonD"/>
    <property type="match status" value="1"/>
</dbReference>
<organism evidence="4 5">
    <name type="scientific">Paracidobacterium acidisoli</name>
    <dbReference type="NCBI Taxonomy" id="2303751"/>
    <lineage>
        <taxon>Bacteria</taxon>
        <taxon>Pseudomonadati</taxon>
        <taxon>Acidobacteriota</taxon>
        <taxon>Terriglobia</taxon>
        <taxon>Terriglobales</taxon>
        <taxon>Acidobacteriaceae</taxon>
        <taxon>Paracidobacterium</taxon>
    </lineage>
</organism>
<sequence>MLCSRVAAPLVLLAGAVLSIAACCAQQATADPVHVDKATLRSYAGRYRSQDEPDIILSFFEDGDHLYVESARSPRFDLTAQSSDTFTAGGGSVHYRFEKDAAGKVTGVRRIADEQESFDPRIDGRPEPNHFRPYDREEVMIPMRDGVRLHAIILRPKDTQAPLPFLMQRTPYGVDWAASDSINAENTELAQSGYIFVMEDIRGRYGSQGTFVMMRPIVDHHDPHAVDESTDTYDTVAWLLKHVSRNNGRVGVLGISYPGFLAAEAGIDPHPAVKAISPQAPMTDVWIGDDFFHNGAFRQSYGYDYVLGMESSKQATFGWLNEDAYDYFLHAGSFAQAGKISGSSDLPTWKAFLDHPSYDEFWRSRAVQYHLNSVTVPTLEVGGWWDQEDMWGPQEQYAVLEPHNQPGDPMHRVFLALGPWRHGGWSQTTRHLGALDFGAPVGDEYRAQIEAPFFAYYLKDQPGFDVKNTAAFQTGSDRWMRYDQWPPKNVKERDLYLQADGSLGFSMPADTKAFVAYTSDPADPVPYRRRPIEATYAPAGSGWYTWLVQDQRFLNGRKDVASWTTAPLDHDLTITGDVVADLTASTSGTDSDWVVKLIDEYPDDPSLGKMSGYELMIVDEIFRGRYREGYAHPEAIPANQPEEYTFSLHGADHVFLKGHRVMVQVQSSWFPLYDRNPQTFVPNIMEAQPADFKPAGQRIYAGSHIELPVAPQP</sequence>
<dbReference type="Proteomes" id="UP000264702">
    <property type="component" value="Unassembled WGS sequence"/>
</dbReference>
<dbReference type="Gene3D" id="3.40.50.1820">
    <property type="entry name" value="alpha/beta hydrolase"/>
    <property type="match status" value="1"/>
</dbReference>
<dbReference type="InterPro" id="IPR013736">
    <property type="entry name" value="Xaa-Pro_dipept_C"/>
</dbReference>
<feature type="chain" id="PRO_5016952037" evidence="2">
    <location>
        <begin position="31"/>
        <end position="713"/>
    </location>
</feature>
<dbReference type="GO" id="GO:0008239">
    <property type="term" value="F:dipeptidyl-peptidase activity"/>
    <property type="evidence" value="ECO:0007669"/>
    <property type="project" value="InterPro"/>
</dbReference>
<evidence type="ECO:0000313" key="5">
    <source>
        <dbReference type="Proteomes" id="UP000264702"/>
    </source>
</evidence>
<dbReference type="SUPFAM" id="SSF53474">
    <property type="entry name" value="alpha/beta-Hydrolases"/>
    <property type="match status" value="1"/>
</dbReference>
<dbReference type="Pfam" id="PF08530">
    <property type="entry name" value="PepX_C"/>
    <property type="match status" value="1"/>
</dbReference>
<dbReference type="RefSeq" id="WP_117302529.1">
    <property type="nucleotide sequence ID" value="NZ_QVQT02000006.1"/>
</dbReference>